<dbReference type="Pfam" id="PF20696">
    <property type="entry name" value="UbiD_C"/>
    <property type="match status" value="1"/>
</dbReference>
<dbReference type="NCBIfam" id="TIGR00148">
    <property type="entry name" value="UbiD family decarboxylase"/>
    <property type="match status" value="1"/>
</dbReference>
<dbReference type="SUPFAM" id="SSF50475">
    <property type="entry name" value="FMN-binding split barrel"/>
    <property type="match status" value="1"/>
</dbReference>
<dbReference type="Pfam" id="PF01977">
    <property type="entry name" value="UbiD"/>
    <property type="match status" value="1"/>
</dbReference>
<evidence type="ECO:0000259" key="4">
    <source>
        <dbReference type="Pfam" id="PF20696"/>
    </source>
</evidence>
<evidence type="ECO:0000313" key="6">
    <source>
        <dbReference type="Proteomes" id="UP000676601"/>
    </source>
</evidence>
<reference evidence="5 6" key="1">
    <citation type="submission" date="2021-03" db="EMBL/GenBank/DDBJ databases">
        <title>Antimicrobial resistance genes in bacteria isolated from Japanese honey, and their potential for conferring macrolide and lincosamide resistance in the American foulbrood pathogen Paenibacillus larvae.</title>
        <authorList>
            <person name="Okamoto M."/>
            <person name="Kumagai M."/>
            <person name="Kanamori H."/>
            <person name="Takamatsu D."/>
        </authorList>
    </citation>
    <scope>NUCLEOTIDE SEQUENCE [LARGE SCALE GENOMIC DNA]</scope>
    <source>
        <strain evidence="5 6">J21TS7</strain>
    </source>
</reference>
<organism evidence="5 6">
    <name type="scientific">Paenibacillus cineris</name>
    <dbReference type="NCBI Taxonomy" id="237530"/>
    <lineage>
        <taxon>Bacteria</taxon>
        <taxon>Bacillati</taxon>
        <taxon>Bacillota</taxon>
        <taxon>Bacilli</taxon>
        <taxon>Bacillales</taxon>
        <taxon>Paenibacillaceae</taxon>
        <taxon>Paenibacillus</taxon>
    </lineage>
</organism>
<feature type="binding site" evidence="1">
    <location>
        <position position="232"/>
    </location>
    <ligand>
        <name>prenylated FMN</name>
        <dbReference type="ChEBI" id="CHEBI:87746"/>
    </ligand>
</feature>
<comment type="function">
    <text evidence="1">Catalyzes the prenyl-FMN-dependent decarboxylation of pyrrole-2-carboxylate (P2C). Can also catalyze the carboxylation of pyrrole in the presence of elevated concentrations of CO(2) or bicarbonate.</text>
</comment>
<feature type="active site" description="Proton donor" evidence="1">
    <location>
        <position position="281"/>
    </location>
</feature>
<comment type="catalytic activity">
    <reaction evidence="1">
        <text>pyrrole-2-carboxylate + H2O = 1H-pyrrole + hydrogencarbonate</text>
        <dbReference type="Rhea" id="RHEA:31379"/>
        <dbReference type="ChEBI" id="CHEBI:15377"/>
        <dbReference type="ChEBI" id="CHEBI:17544"/>
        <dbReference type="ChEBI" id="CHEBI:19203"/>
        <dbReference type="ChEBI" id="CHEBI:27660"/>
        <dbReference type="EC" id="4.1.1.93"/>
    </reaction>
</comment>
<keyword evidence="1" id="KW-0464">Manganese</keyword>
<keyword evidence="6" id="KW-1185">Reference proteome</keyword>
<feature type="binding site" evidence="1">
    <location>
        <position position="190"/>
    </location>
    <ligand>
        <name>prenylated FMN</name>
        <dbReference type="ChEBI" id="CHEBI:87746"/>
    </ligand>
</feature>
<feature type="binding site" evidence="1">
    <location>
        <position position="232"/>
    </location>
    <ligand>
        <name>K(+)</name>
        <dbReference type="ChEBI" id="CHEBI:29103"/>
    </ligand>
</feature>
<feature type="domain" description="3-octaprenyl-4-hydroxybenzoate carboxy-lyase-like Rift-related" evidence="2">
    <location>
        <begin position="118"/>
        <end position="318"/>
    </location>
</feature>
<feature type="binding site" evidence="1">
    <location>
        <position position="222"/>
    </location>
    <ligand>
        <name>K(+)</name>
        <dbReference type="ChEBI" id="CHEBI:29103"/>
    </ligand>
</feature>
<comment type="caution">
    <text evidence="5">The sequence shown here is derived from an EMBL/GenBank/DDBJ whole genome shotgun (WGS) entry which is preliminary data.</text>
</comment>
<feature type="binding site" evidence="1">
    <location>
        <position position="169"/>
    </location>
    <ligand>
        <name>K(+)</name>
        <dbReference type="ChEBI" id="CHEBI:29103"/>
    </ligand>
</feature>
<feature type="binding site" evidence="1">
    <location>
        <position position="191"/>
    </location>
    <ligand>
        <name>prenylated FMN</name>
        <dbReference type="ChEBI" id="CHEBI:87746"/>
    </ligand>
</feature>
<comment type="cofactor">
    <cofactor evidence="1">
        <name>K(+)</name>
        <dbReference type="ChEBI" id="CHEBI:29103"/>
    </cofactor>
    <text evidence="1">Binds 1 K(+) per subunit.</text>
</comment>
<dbReference type="SUPFAM" id="SSF143968">
    <property type="entry name" value="UbiD C-terminal domain-like"/>
    <property type="match status" value="1"/>
</dbReference>
<dbReference type="Pfam" id="PF20695">
    <property type="entry name" value="UbiD_N"/>
    <property type="match status" value="1"/>
</dbReference>
<comment type="similarity">
    <text evidence="1">Belongs to the UbiD family. UbiD-like/FDC subfamily.</text>
</comment>
<keyword evidence="1" id="KW-0479">Metal-binding</keyword>
<keyword evidence="1" id="KW-0456">Lyase</keyword>
<gene>
    <name evidence="5" type="primary">hudA</name>
    <name evidence="5" type="ORF">J21TS7_01480</name>
</gene>
<dbReference type="InterPro" id="IPR032903">
    <property type="entry name" value="FDC-like"/>
</dbReference>
<feature type="binding site" evidence="1">
    <location>
        <position position="232"/>
    </location>
    <ligand>
        <name>Mn(2+)</name>
        <dbReference type="ChEBI" id="CHEBI:29035"/>
    </ligand>
</feature>
<feature type="binding site" evidence="1">
    <location>
        <position position="173"/>
    </location>
    <ligand>
        <name>prenylated FMN</name>
        <dbReference type="ChEBI" id="CHEBI:87746"/>
    </ligand>
</feature>
<keyword evidence="1" id="KW-0630">Potassium</keyword>
<dbReference type="InterPro" id="IPR048304">
    <property type="entry name" value="UbiD_Rift_dom"/>
</dbReference>
<dbReference type="InterPro" id="IPR002830">
    <property type="entry name" value="UbiD"/>
</dbReference>
<protein>
    <recommendedName>
        <fullName evidence="1">Pyrrole-2-carboxylic acid decarboxylase</fullName>
        <shortName evidence="1">P2C decarboxylase</shortName>
        <ecNumber evidence="1">4.1.1.93</ecNumber>
    </recommendedName>
</protein>
<dbReference type="Proteomes" id="UP000676601">
    <property type="component" value="Unassembled WGS sequence"/>
</dbReference>
<dbReference type="EC" id="4.1.1.93" evidence="1"/>
<feature type="binding site" evidence="1">
    <location>
        <position position="191"/>
    </location>
    <ligand>
        <name>Mn(2+)</name>
        <dbReference type="ChEBI" id="CHEBI:29035"/>
    </ligand>
</feature>
<comment type="catalytic activity">
    <reaction evidence="1">
        <text>pyrrole-2-carboxylate + H(+) = 1H-pyrrole + CO2</text>
        <dbReference type="Rhea" id="RHEA:31375"/>
        <dbReference type="ChEBI" id="CHEBI:15378"/>
        <dbReference type="ChEBI" id="CHEBI:16526"/>
        <dbReference type="ChEBI" id="CHEBI:19203"/>
        <dbReference type="ChEBI" id="CHEBI:27660"/>
        <dbReference type="EC" id="4.1.1.93"/>
    </reaction>
</comment>
<proteinExistence type="inferred from homology"/>
<comment type="cofactor">
    <cofactor evidence="1">
        <name>Mn(2+)</name>
        <dbReference type="ChEBI" id="CHEBI:29035"/>
    </cofactor>
    <text evidence="1">Binds 1 Mn(2+) per subunit.</text>
</comment>
<feature type="domain" description="3-octaprenyl-4-hydroxybenzoate carboxy-lyase-like N-terminal" evidence="3">
    <location>
        <begin position="15"/>
        <end position="103"/>
    </location>
</feature>
<keyword evidence="1" id="KW-0285">Flavoprotein</keyword>
<dbReference type="Gene3D" id="3.40.1670.10">
    <property type="entry name" value="UbiD C-terminal domain-like"/>
    <property type="match status" value="1"/>
</dbReference>
<comment type="cofactor">
    <cofactor evidence="1">
        <name>prenylated FMN</name>
        <dbReference type="ChEBI" id="CHEBI:87746"/>
    </cofactor>
    <text evidence="1">Binds 1 prenylated FMN per subunit.</text>
</comment>
<dbReference type="InterPro" id="IPR049381">
    <property type="entry name" value="UbiD-like_C"/>
</dbReference>
<comment type="subunit">
    <text evidence="1">Homodimer.</text>
</comment>
<sequence>MKTIQATGIDFRGYIEALEQYGDMIKIEQEVDWNLEMGAMIRYAYERPAPAPLFCKIKDSAPGFRVLGAPVGLSPNERHPFLRIALSLGLPAETAIAELVEAWSHLPEAKPLPPQEVPEGPCKEKKLFGEDIDLTSLPVPYLHVGDGGRYINTYGILIVRSPDGSWVNWSITRVMLHGKRTMAGVIVPSQHIGKIYEQWKEIGQDMPYALCLGVDPGIAMIAGYPLPDGANEADLLGGWYGKPLQVVGCESHDLKVPASSEIVIEGFVSLNETVPEGPMGEYAGYTWVGHEKEVPCFRVTAMTHRLDPIMPAVAAGMPPEENHTNWGVAIAASIQHELRRHRLPVRSCFIPFESAVHWLVVTVDSSGAYADSKELARRIGEVVFACRGGSYIPKIIVVNDDIDPSRIDQVVWAAATRCHPDRILHFADQPVLPLVAYLDQEEKRKAATTKIVYNCLSPNEWPDGYAPLQASFAGYPEEIRKRAIRLFAAAEGTSAP</sequence>
<name>A0ABQ4L6A3_9BACL</name>
<dbReference type="PANTHER" id="PTHR30108:SF17">
    <property type="entry name" value="FERULIC ACID DECARBOXYLASE 1"/>
    <property type="match status" value="1"/>
</dbReference>
<evidence type="ECO:0000259" key="3">
    <source>
        <dbReference type="Pfam" id="PF20695"/>
    </source>
</evidence>
<evidence type="ECO:0000313" key="5">
    <source>
        <dbReference type="EMBL" id="GIO51830.1"/>
    </source>
</evidence>
<dbReference type="PANTHER" id="PTHR30108">
    <property type="entry name" value="3-OCTAPRENYL-4-HYDROXYBENZOATE CARBOXY-LYASE-RELATED"/>
    <property type="match status" value="1"/>
</dbReference>
<evidence type="ECO:0000256" key="1">
    <source>
        <dbReference type="HAMAP-Rule" id="MF_01983"/>
    </source>
</evidence>
<accession>A0ABQ4L6A3</accession>
<dbReference type="InterPro" id="IPR049383">
    <property type="entry name" value="UbiD-like_N"/>
</dbReference>
<keyword evidence="1" id="KW-0288">FMN</keyword>
<feature type="domain" description="3-octaprenyl-4-hydroxybenzoate carboxy-lyase-like C-terminal" evidence="4">
    <location>
        <begin position="324"/>
        <end position="455"/>
    </location>
</feature>
<dbReference type="HAMAP" id="MF_01983">
    <property type="entry name" value="UbiD_FDC"/>
    <property type="match status" value="1"/>
</dbReference>
<comment type="caution">
    <text evidence="1">Lacks conserved residue(s) required for the propagation of feature annotation.</text>
</comment>
<dbReference type="EMBL" id="BORU01000001">
    <property type="protein sequence ID" value="GIO51830.1"/>
    <property type="molecule type" value="Genomic_DNA"/>
</dbReference>
<evidence type="ECO:0000259" key="2">
    <source>
        <dbReference type="Pfam" id="PF01977"/>
    </source>
</evidence>
<keyword evidence="1" id="KW-0058">Aromatic hydrocarbons catabolism</keyword>
<keyword evidence="1" id="KW-0210">Decarboxylase</keyword>
<dbReference type="RefSeq" id="WP_212982429.1">
    <property type="nucleotide sequence ID" value="NZ_BORU01000001.1"/>
</dbReference>